<keyword evidence="2" id="KW-1185">Reference proteome</keyword>
<proteinExistence type="predicted"/>
<name>A0A484NDF0_9ASTE</name>
<evidence type="ECO:0000313" key="2">
    <source>
        <dbReference type="Proteomes" id="UP000595140"/>
    </source>
</evidence>
<reference evidence="1 2" key="1">
    <citation type="submission" date="2018-04" db="EMBL/GenBank/DDBJ databases">
        <authorList>
            <person name="Vogel A."/>
        </authorList>
    </citation>
    <scope>NUCLEOTIDE SEQUENCE [LARGE SCALE GENOMIC DNA]</scope>
</reference>
<gene>
    <name evidence="1" type="ORF">CCAM_LOCUS41201</name>
</gene>
<protein>
    <submittedName>
        <fullName evidence="1">Uncharacterized protein</fullName>
    </submittedName>
</protein>
<evidence type="ECO:0000313" key="1">
    <source>
        <dbReference type="EMBL" id="VFQ99425.1"/>
    </source>
</evidence>
<accession>A0A484NDF0</accession>
<dbReference type="Proteomes" id="UP000595140">
    <property type="component" value="Unassembled WGS sequence"/>
</dbReference>
<sequence>MGTPLLPHTYPLSITPSSSLPHLSITPLLSLSLSLSISDFSDEAGASDYRKTSPPRAPFWSSSFFLCSNPYFAILHPVHP</sequence>
<dbReference type="EMBL" id="OOIL02006662">
    <property type="protein sequence ID" value="VFQ99425.1"/>
    <property type="molecule type" value="Genomic_DNA"/>
</dbReference>
<dbReference type="AlphaFoldDB" id="A0A484NDF0"/>
<organism evidence="1 2">
    <name type="scientific">Cuscuta campestris</name>
    <dbReference type="NCBI Taxonomy" id="132261"/>
    <lineage>
        <taxon>Eukaryota</taxon>
        <taxon>Viridiplantae</taxon>
        <taxon>Streptophyta</taxon>
        <taxon>Embryophyta</taxon>
        <taxon>Tracheophyta</taxon>
        <taxon>Spermatophyta</taxon>
        <taxon>Magnoliopsida</taxon>
        <taxon>eudicotyledons</taxon>
        <taxon>Gunneridae</taxon>
        <taxon>Pentapetalae</taxon>
        <taxon>asterids</taxon>
        <taxon>lamiids</taxon>
        <taxon>Solanales</taxon>
        <taxon>Convolvulaceae</taxon>
        <taxon>Cuscuteae</taxon>
        <taxon>Cuscuta</taxon>
        <taxon>Cuscuta subgen. Grammica</taxon>
        <taxon>Cuscuta sect. Cleistogrammica</taxon>
    </lineage>
</organism>